<dbReference type="EMBL" id="GBRH01278707">
    <property type="protein sequence ID" value="JAD19188.1"/>
    <property type="molecule type" value="Transcribed_RNA"/>
</dbReference>
<accession>A0A0A8Y1Z5</accession>
<reference evidence="1" key="2">
    <citation type="journal article" date="2015" name="Data Brief">
        <title>Shoot transcriptome of the giant reed, Arundo donax.</title>
        <authorList>
            <person name="Barrero R.A."/>
            <person name="Guerrero F.D."/>
            <person name="Moolhuijzen P."/>
            <person name="Goolsby J.A."/>
            <person name="Tidwell J."/>
            <person name="Bellgard S.E."/>
            <person name="Bellgard M.I."/>
        </authorList>
    </citation>
    <scope>NUCLEOTIDE SEQUENCE</scope>
    <source>
        <tissue evidence="1">Shoot tissue taken approximately 20 cm above the soil surface</tissue>
    </source>
</reference>
<proteinExistence type="predicted"/>
<reference evidence="1" key="1">
    <citation type="submission" date="2014-09" db="EMBL/GenBank/DDBJ databases">
        <authorList>
            <person name="Magalhaes I.L.F."/>
            <person name="Oliveira U."/>
            <person name="Santos F.R."/>
            <person name="Vidigal T.H.D.A."/>
            <person name="Brescovit A.D."/>
            <person name="Santos A.J."/>
        </authorList>
    </citation>
    <scope>NUCLEOTIDE SEQUENCE</scope>
    <source>
        <tissue evidence="1">Shoot tissue taken approximately 20 cm above the soil surface</tissue>
    </source>
</reference>
<sequence>MHHMSGVLLWCGGRQDGMQALLPYHLYPAVASPKELVPNLQIRRFCRQLIVFFTGKNNYKIVMFT</sequence>
<protein>
    <submittedName>
        <fullName evidence="1">Uncharacterized protein</fullName>
    </submittedName>
</protein>
<dbReference type="AlphaFoldDB" id="A0A0A8Y1Z5"/>
<name>A0A0A8Y1Z5_ARUDO</name>
<evidence type="ECO:0000313" key="1">
    <source>
        <dbReference type="EMBL" id="JAD19188.1"/>
    </source>
</evidence>
<organism evidence="1">
    <name type="scientific">Arundo donax</name>
    <name type="common">Giant reed</name>
    <name type="synonym">Donax arundinaceus</name>
    <dbReference type="NCBI Taxonomy" id="35708"/>
    <lineage>
        <taxon>Eukaryota</taxon>
        <taxon>Viridiplantae</taxon>
        <taxon>Streptophyta</taxon>
        <taxon>Embryophyta</taxon>
        <taxon>Tracheophyta</taxon>
        <taxon>Spermatophyta</taxon>
        <taxon>Magnoliopsida</taxon>
        <taxon>Liliopsida</taxon>
        <taxon>Poales</taxon>
        <taxon>Poaceae</taxon>
        <taxon>PACMAD clade</taxon>
        <taxon>Arundinoideae</taxon>
        <taxon>Arundineae</taxon>
        <taxon>Arundo</taxon>
    </lineage>
</organism>